<gene>
    <name evidence="1" type="ORF">PHJA_002241900</name>
</gene>
<accession>A0A830CPR9</accession>
<protein>
    <submittedName>
        <fullName evidence="1">Uncharacterized protein</fullName>
    </submittedName>
</protein>
<name>A0A830CPR9_9LAMI</name>
<organism evidence="1 2">
    <name type="scientific">Phtheirospermum japonicum</name>
    <dbReference type="NCBI Taxonomy" id="374723"/>
    <lineage>
        <taxon>Eukaryota</taxon>
        <taxon>Viridiplantae</taxon>
        <taxon>Streptophyta</taxon>
        <taxon>Embryophyta</taxon>
        <taxon>Tracheophyta</taxon>
        <taxon>Spermatophyta</taxon>
        <taxon>Magnoliopsida</taxon>
        <taxon>eudicotyledons</taxon>
        <taxon>Gunneridae</taxon>
        <taxon>Pentapetalae</taxon>
        <taxon>asterids</taxon>
        <taxon>lamiids</taxon>
        <taxon>Lamiales</taxon>
        <taxon>Orobanchaceae</taxon>
        <taxon>Orobanchaceae incertae sedis</taxon>
        <taxon>Phtheirospermum</taxon>
    </lineage>
</organism>
<reference evidence="1" key="1">
    <citation type="submission" date="2020-07" db="EMBL/GenBank/DDBJ databases">
        <title>Ethylene signaling mediates host invasion by parasitic plants.</title>
        <authorList>
            <person name="Yoshida S."/>
        </authorList>
    </citation>
    <scope>NUCLEOTIDE SEQUENCE</scope>
    <source>
        <strain evidence="1">Okayama</strain>
    </source>
</reference>
<sequence length="105" mass="11357">MTSACRFAAMITRRSPCTRPNAIIKTLVPKPIPASAFSPSTHPFAALRFASVLGSLETMLPLHSTIAAARLSSSVKNDPDNLASADHQRLSSPFFIVRYKSLQDS</sequence>
<dbReference type="Proteomes" id="UP000653305">
    <property type="component" value="Unassembled WGS sequence"/>
</dbReference>
<proteinExistence type="predicted"/>
<evidence type="ECO:0000313" key="2">
    <source>
        <dbReference type="Proteomes" id="UP000653305"/>
    </source>
</evidence>
<dbReference type="AlphaFoldDB" id="A0A830CPR9"/>
<comment type="caution">
    <text evidence="1">The sequence shown here is derived from an EMBL/GenBank/DDBJ whole genome shotgun (WGS) entry which is preliminary data.</text>
</comment>
<dbReference type="OrthoDB" id="669248at2759"/>
<keyword evidence="2" id="KW-1185">Reference proteome</keyword>
<dbReference type="EMBL" id="BMAC01000649">
    <property type="protein sequence ID" value="GFQ00980.1"/>
    <property type="molecule type" value="Genomic_DNA"/>
</dbReference>
<evidence type="ECO:0000313" key="1">
    <source>
        <dbReference type="EMBL" id="GFQ00980.1"/>
    </source>
</evidence>